<dbReference type="InterPro" id="IPR050923">
    <property type="entry name" value="Cell_Proc_Reg/RNA_Proc"/>
</dbReference>
<feature type="domain" description="FHA" evidence="1">
    <location>
        <begin position="38"/>
        <end position="94"/>
    </location>
</feature>
<accession>A0A1J0ACE0</accession>
<dbReference type="PROSITE" id="PS50006">
    <property type="entry name" value="FHA_DOMAIN"/>
    <property type="match status" value="1"/>
</dbReference>
<dbReference type="SUPFAM" id="SSF49879">
    <property type="entry name" value="SMAD/FHA domain"/>
    <property type="match status" value="1"/>
</dbReference>
<evidence type="ECO:0000313" key="2">
    <source>
        <dbReference type="EMBL" id="APB33597.1"/>
    </source>
</evidence>
<dbReference type="InterPro" id="IPR008984">
    <property type="entry name" value="SMAD_FHA_dom_sf"/>
</dbReference>
<sequence length="123" mass="13649">MSQPTQPDSVTQLQAHQPRLVHVRTGTVVQIPRHQNVLLMGKPNDHLPPDINVAVFPDADVVSRIHARLVVQDAQLAIEDMGSTNGTYVNGQRLRPGERCSLQVGDWIALGKEDKVTFLLQQE</sequence>
<dbReference type="SMART" id="SM00240">
    <property type="entry name" value="FHA"/>
    <property type="match status" value="1"/>
</dbReference>
<dbReference type="Gene3D" id="2.60.200.20">
    <property type="match status" value="1"/>
</dbReference>
<dbReference type="RefSeq" id="WP_071454160.1">
    <property type="nucleotide sequence ID" value="NZ_CP017675.1"/>
</dbReference>
<keyword evidence="3" id="KW-1185">Reference proteome</keyword>
<dbReference type="InterPro" id="IPR000253">
    <property type="entry name" value="FHA_dom"/>
</dbReference>
<dbReference type="AlphaFoldDB" id="A0A1J0ACE0"/>
<dbReference type="EMBL" id="CP017675">
    <property type="protein sequence ID" value="APB33597.1"/>
    <property type="molecule type" value="Genomic_DNA"/>
</dbReference>
<evidence type="ECO:0000259" key="1">
    <source>
        <dbReference type="PROSITE" id="PS50006"/>
    </source>
</evidence>
<dbReference type="Pfam" id="PF00498">
    <property type="entry name" value="FHA"/>
    <property type="match status" value="1"/>
</dbReference>
<dbReference type="KEGG" id="glt:GlitD10_1277"/>
<dbReference type="OrthoDB" id="9816434at2"/>
<evidence type="ECO:0000313" key="3">
    <source>
        <dbReference type="Proteomes" id="UP000180235"/>
    </source>
</evidence>
<protein>
    <submittedName>
        <fullName evidence="2">FHA domain-containing protein</fullName>
    </submittedName>
</protein>
<name>A0A1J0ACE0_9CYAN</name>
<dbReference type="Proteomes" id="UP000180235">
    <property type="component" value="Chromosome"/>
</dbReference>
<dbReference type="PANTHER" id="PTHR23308">
    <property type="entry name" value="NUCLEAR INHIBITOR OF PROTEIN PHOSPHATASE-1"/>
    <property type="match status" value="1"/>
</dbReference>
<organism evidence="2 3">
    <name type="scientific">Gloeomargarita lithophora Alchichica-D10</name>
    <dbReference type="NCBI Taxonomy" id="1188229"/>
    <lineage>
        <taxon>Bacteria</taxon>
        <taxon>Bacillati</taxon>
        <taxon>Cyanobacteriota</taxon>
        <taxon>Cyanophyceae</taxon>
        <taxon>Gloeomargaritales</taxon>
        <taxon>Gloeomargaritaceae</taxon>
        <taxon>Gloeomargarita</taxon>
    </lineage>
</organism>
<dbReference type="STRING" id="1188229.GlitD10_1277"/>
<proteinExistence type="predicted"/>
<dbReference type="CDD" id="cd00060">
    <property type="entry name" value="FHA"/>
    <property type="match status" value="1"/>
</dbReference>
<gene>
    <name evidence="2" type="ORF">GlitD10_1277</name>
</gene>
<reference evidence="2 3" key="1">
    <citation type="submission" date="2016-10" db="EMBL/GenBank/DDBJ databases">
        <title>Description of Gloeomargarita lithophora gen. nov., sp. nov., a thylakoid-bearing basal-branching cyanobacterium with intracellular carbonates, and proposal for Gloeomargaritales ord. nov.</title>
        <authorList>
            <person name="Moreira D."/>
            <person name="Tavera R."/>
            <person name="Benzerara K."/>
            <person name="Skouri-Panet F."/>
            <person name="Couradeau E."/>
            <person name="Gerard E."/>
            <person name="Loussert C."/>
            <person name="Novelo E."/>
            <person name="Zivanovic Y."/>
            <person name="Lopez-Garcia P."/>
        </authorList>
    </citation>
    <scope>NUCLEOTIDE SEQUENCE [LARGE SCALE GENOMIC DNA]</scope>
    <source>
        <strain evidence="2 3">D10</strain>
    </source>
</reference>